<evidence type="ECO:0000313" key="7">
    <source>
        <dbReference type="Proteomes" id="UP000769157"/>
    </source>
</evidence>
<dbReference type="Pfam" id="PF04082">
    <property type="entry name" value="Fungal_trans"/>
    <property type="match status" value="1"/>
</dbReference>
<evidence type="ECO:0000256" key="1">
    <source>
        <dbReference type="ARBA" id="ARBA00023015"/>
    </source>
</evidence>
<feature type="region of interest" description="Disordered" evidence="4">
    <location>
        <begin position="22"/>
        <end position="43"/>
    </location>
</feature>
<protein>
    <recommendedName>
        <fullName evidence="5">Xylanolytic transcriptional activator regulatory domain-containing protein</fullName>
    </recommendedName>
</protein>
<dbReference type="GO" id="GO:0003677">
    <property type="term" value="F:DNA binding"/>
    <property type="evidence" value="ECO:0007669"/>
    <property type="project" value="InterPro"/>
</dbReference>
<keyword evidence="2" id="KW-0804">Transcription</keyword>
<dbReference type="InterPro" id="IPR007219">
    <property type="entry name" value="XnlR_reg_dom"/>
</dbReference>
<dbReference type="SMART" id="SM00906">
    <property type="entry name" value="Fungal_trans"/>
    <property type="match status" value="1"/>
</dbReference>
<dbReference type="Proteomes" id="UP000769157">
    <property type="component" value="Unassembled WGS sequence"/>
</dbReference>
<keyword evidence="7" id="KW-1185">Reference proteome</keyword>
<sequence length="737" mass="82744">MKYLSKLHDEISKLKIENANLRSAMKSSRKETDPVKKSDAGPAAVQTLATGSSSMNISQLLNHEEDEPDKPDRPANEVIPPFLDKYGRMIHSRTGEGFYIGNSSMTLFGLEINRLVAPLMNSDAPASLETPATDQTTDTVLEREGNAYRIVLGQTLSRPGINVNFALPSYSYAMLLVDTFISYNDGCFYFFNEGMVKENLRRLYNDDGAGFQPDFGGENESILETIWFCKILLIFAVGEIYLGTANDLNGYKIKDKKKKQKLNRTTPLPGSGFFVQASELFTAIFSSGSIDNCAKQGGIEVLLLYAFYLQVADCTIASYFYFGMALRASLIMGFHVDVGKDSLNRYELEHRRRLWWTVYIFERMLASKAGLPLSLTDDDISTELPDDFDMSNPPEGCENYIFPEAEFIRNCVKITQINANILRKLYTRQPSSNILPIVHELVVSLFKWKKALPDYVNCDYQQTDINVNRLVVNMMTEYFQGINLAVRPLLFHFVLLNLKSEHPKSGTFLDLSSYSSTILTLLNASFQASINTIRSLWALVPENMLSLFGYMDREYLFAATATLVLFNATFGVHDATLEHLDHALIMFTKMRNLGNHPAALRRDQLIKLLTLLDFNGRNTGLIRKHTDNIDAPTQGVNHDQAKTGTSYYRQDQAFSWPPDSQARLGPLRESMSPGVAEPHGQFFSPSLLPSMGQIGDVPDLDSMVADSGDIKLWKDVTDQAVWLAGDIEPEFNILGKI</sequence>
<dbReference type="GO" id="GO:0008270">
    <property type="term" value="F:zinc ion binding"/>
    <property type="evidence" value="ECO:0007669"/>
    <property type="project" value="InterPro"/>
</dbReference>
<keyword evidence="1" id="KW-0805">Transcription regulation</keyword>
<evidence type="ECO:0000256" key="4">
    <source>
        <dbReference type="SAM" id="MobiDB-lite"/>
    </source>
</evidence>
<evidence type="ECO:0000259" key="5">
    <source>
        <dbReference type="SMART" id="SM00906"/>
    </source>
</evidence>
<keyword evidence="3" id="KW-0539">Nucleus</keyword>
<dbReference type="GO" id="GO:0006351">
    <property type="term" value="P:DNA-templated transcription"/>
    <property type="evidence" value="ECO:0007669"/>
    <property type="project" value="InterPro"/>
</dbReference>
<dbReference type="InterPro" id="IPR051127">
    <property type="entry name" value="Fungal_SecMet_Regulators"/>
</dbReference>
<evidence type="ECO:0000313" key="6">
    <source>
        <dbReference type="EMBL" id="KAH3665479.1"/>
    </source>
</evidence>
<dbReference type="GeneID" id="70235629"/>
<dbReference type="AlphaFoldDB" id="A0A9P8T4Q1"/>
<accession>A0A9P8T4Q1</accession>
<evidence type="ECO:0000256" key="2">
    <source>
        <dbReference type="ARBA" id="ARBA00023163"/>
    </source>
</evidence>
<dbReference type="PANTHER" id="PTHR47424:SF6">
    <property type="entry name" value="PROLINE UTILIZATION TRANS-ACTIVATOR"/>
    <property type="match status" value="1"/>
</dbReference>
<name>A0A9P8T4Q1_9ASCO</name>
<dbReference type="OrthoDB" id="2110361at2759"/>
<organism evidence="6 7">
    <name type="scientific">Ogataea philodendri</name>
    <dbReference type="NCBI Taxonomy" id="1378263"/>
    <lineage>
        <taxon>Eukaryota</taxon>
        <taxon>Fungi</taxon>
        <taxon>Dikarya</taxon>
        <taxon>Ascomycota</taxon>
        <taxon>Saccharomycotina</taxon>
        <taxon>Pichiomycetes</taxon>
        <taxon>Pichiales</taxon>
        <taxon>Pichiaceae</taxon>
        <taxon>Ogataea</taxon>
    </lineage>
</organism>
<proteinExistence type="predicted"/>
<gene>
    <name evidence="6" type="ORF">OGAPHI_003664</name>
</gene>
<evidence type="ECO:0000256" key="3">
    <source>
        <dbReference type="ARBA" id="ARBA00023242"/>
    </source>
</evidence>
<reference evidence="6" key="1">
    <citation type="journal article" date="2021" name="Open Biol.">
        <title>Shared evolutionary footprints suggest mitochondrial oxidative damage underlies multiple complex I losses in fungi.</title>
        <authorList>
            <person name="Schikora-Tamarit M.A."/>
            <person name="Marcet-Houben M."/>
            <person name="Nosek J."/>
            <person name="Gabaldon T."/>
        </authorList>
    </citation>
    <scope>NUCLEOTIDE SEQUENCE</scope>
    <source>
        <strain evidence="6">CBS6075</strain>
    </source>
</reference>
<feature type="domain" description="Xylanolytic transcriptional activator regulatory" evidence="5">
    <location>
        <begin position="318"/>
        <end position="391"/>
    </location>
</feature>
<feature type="compositionally biased region" description="Basic and acidic residues" evidence="4">
    <location>
        <begin position="28"/>
        <end position="39"/>
    </location>
</feature>
<dbReference type="EMBL" id="JAEUBE010000295">
    <property type="protein sequence ID" value="KAH3665479.1"/>
    <property type="molecule type" value="Genomic_DNA"/>
</dbReference>
<dbReference type="PANTHER" id="PTHR47424">
    <property type="entry name" value="REGULATORY PROTEIN GAL4"/>
    <property type="match status" value="1"/>
</dbReference>
<reference evidence="6" key="2">
    <citation type="submission" date="2021-01" db="EMBL/GenBank/DDBJ databases">
        <authorList>
            <person name="Schikora-Tamarit M.A."/>
        </authorList>
    </citation>
    <scope>NUCLEOTIDE SEQUENCE</scope>
    <source>
        <strain evidence="6">CBS6075</strain>
    </source>
</reference>
<dbReference type="RefSeq" id="XP_046060683.1">
    <property type="nucleotide sequence ID" value="XM_046204661.1"/>
</dbReference>
<dbReference type="CDD" id="cd12148">
    <property type="entry name" value="fungal_TF_MHR"/>
    <property type="match status" value="1"/>
</dbReference>
<comment type="caution">
    <text evidence="6">The sequence shown here is derived from an EMBL/GenBank/DDBJ whole genome shotgun (WGS) entry which is preliminary data.</text>
</comment>